<dbReference type="RefSeq" id="XP_021870643.1">
    <property type="nucleotide sequence ID" value="XM_022018258.1"/>
</dbReference>
<dbReference type="GeneID" id="33560067"/>
<name>A0A1Y1UGD6_9TREE</name>
<dbReference type="Proteomes" id="UP000193218">
    <property type="component" value="Unassembled WGS sequence"/>
</dbReference>
<feature type="domain" description="Multiple myeloma tumor-associated protein 2-like N-terminal" evidence="2">
    <location>
        <begin position="9"/>
        <end position="88"/>
    </location>
</feature>
<dbReference type="OrthoDB" id="5390672at2759"/>
<dbReference type="GO" id="GO:0016301">
    <property type="term" value="F:kinase activity"/>
    <property type="evidence" value="ECO:0007669"/>
    <property type="project" value="UniProtKB-KW"/>
</dbReference>
<dbReference type="AlphaFoldDB" id="A0A1Y1UGD6"/>
<feature type="region of interest" description="Disordered" evidence="1">
    <location>
        <begin position="87"/>
        <end position="135"/>
    </location>
</feature>
<evidence type="ECO:0000256" key="1">
    <source>
        <dbReference type="SAM" id="MobiDB-lite"/>
    </source>
</evidence>
<dbReference type="InParanoid" id="A0A1Y1UGD6"/>
<evidence type="ECO:0000313" key="3">
    <source>
        <dbReference type="EMBL" id="ORX36574.1"/>
    </source>
</evidence>
<keyword evidence="4" id="KW-1185">Reference proteome</keyword>
<dbReference type="Pfam" id="PF10159">
    <property type="entry name" value="MMtag"/>
    <property type="match status" value="1"/>
</dbReference>
<reference evidence="3 4" key="1">
    <citation type="submission" date="2017-03" db="EMBL/GenBank/DDBJ databases">
        <title>Widespread Adenine N6-methylation of Active Genes in Fungi.</title>
        <authorList>
            <consortium name="DOE Joint Genome Institute"/>
            <person name="Mondo S.J."/>
            <person name="Dannebaum R.O."/>
            <person name="Kuo R.C."/>
            <person name="Louie K.B."/>
            <person name="Bewick A.J."/>
            <person name="Labutti K."/>
            <person name="Haridas S."/>
            <person name="Kuo A."/>
            <person name="Salamov A."/>
            <person name="Ahrendt S.R."/>
            <person name="Lau R."/>
            <person name="Bowen B.P."/>
            <person name="Lipzen A."/>
            <person name="Sullivan W."/>
            <person name="Andreopoulos W.B."/>
            <person name="Clum A."/>
            <person name="Lindquist E."/>
            <person name="Daum C."/>
            <person name="Northen T.R."/>
            <person name="Ramamoorthy G."/>
            <person name="Schmitz R.J."/>
            <person name="Gryganskyi A."/>
            <person name="Culley D."/>
            <person name="Magnuson J."/>
            <person name="James T.Y."/>
            <person name="O'Malley M.A."/>
            <person name="Stajich J.E."/>
            <person name="Spatafora J.W."/>
            <person name="Visel A."/>
            <person name="Grigoriev I.V."/>
        </authorList>
    </citation>
    <scope>NUCLEOTIDE SEQUENCE [LARGE SCALE GENOMIC DNA]</scope>
    <source>
        <strain evidence="3 4">NRRL Y-17943</strain>
    </source>
</reference>
<sequence length="135" mass="14899">MYDGPIREGTRGGAGDFRWSQVKDDKHRENYLGHSIQAPVGRWQNHKDIHWYNREDGPSSSEAAAQAKREEIRKLKEAEEEALAVALGYAPRKKAEDEGAEGGGAGTGANAVKVEGGRAEEIAKLEKEEKKREKA</sequence>
<comment type="caution">
    <text evidence="3">The sequence shown here is derived from an EMBL/GenBank/DDBJ whole genome shotgun (WGS) entry which is preliminary data.</text>
</comment>
<evidence type="ECO:0000259" key="2">
    <source>
        <dbReference type="Pfam" id="PF10159"/>
    </source>
</evidence>
<accession>A0A1Y1UGD6</accession>
<gene>
    <name evidence="3" type="ORF">BD324DRAFT_651064</name>
</gene>
<evidence type="ECO:0000313" key="4">
    <source>
        <dbReference type="Proteomes" id="UP000193218"/>
    </source>
</evidence>
<keyword evidence="3" id="KW-0418">Kinase</keyword>
<organism evidence="3 4">
    <name type="scientific">Kockovaella imperatae</name>
    <dbReference type="NCBI Taxonomy" id="4999"/>
    <lineage>
        <taxon>Eukaryota</taxon>
        <taxon>Fungi</taxon>
        <taxon>Dikarya</taxon>
        <taxon>Basidiomycota</taxon>
        <taxon>Agaricomycotina</taxon>
        <taxon>Tremellomycetes</taxon>
        <taxon>Tremellales</taxon>
        <taxon>Cuniculitremaceae</taxon>
        <taxon>Kockovaella</taxon>
    </lineage>
</organism>
<dbReference type="EMBL" id="NBSH01000007">
    <property type="protein sequence ID" value="ORX36574.1"/>
    <property type="molecule type" value="Genomic_DNA"/>
</dbReference>
<dbReference type="InterPro" id="IPR039207">
    <property type="entry name" value="MMTAG2-like"/>
</dbReference>
<protein>
    <submittedName>
        <fullName evidence="3">Kinase phosphorylation protein-domain-containing protein</fullName>
    </submittedName>
</protein>
<dbReference type="InterPro" id="IPR019315">
    <property type="entry name" value="MMTA2_N"/>
</dbReference>
<proteinExistence type="predicted"/>
<feature type="compositionally biased region" description="Basic and acidic residues" evidence="1">
    <location>
        <begin position="115"/>
        <end position="135"/>
    </location>
</feature>
<dbReference type="PANTHER" id="PTHR14580:SF0">
    <property type="entry name" value="MULTIPLE MYELOMA TUMOR-ASSOCIATED PROTEIN 2"/>
    <property type="match status" value="1"/>
</dbReference>
<keyword evidence="3" id="KW-0808">Transferase</keyword>
<dbReference type="PANTHER" id="PTHR14580">
    <property type="entry name" value="MULTIPLE MYELOMA TUMOR-ASSOCIATED PROTEIN 2 FAMILY MEMBER"/>
    <property type="match status" value="1"/>
</dbReference>